<dbReference type="Gene3D" id="3.40.50.720">
    <property type="entry name" value="NAD(P)-binding Rossmann-like Domain"/>
    <property type="match status" value="1"/>
</dbReference>
<dbReference type="InterPro" id="IPR013149">
    <property type="entry name" value="ADH-like_C"/>
</dbReference>
<comment type="caution">
    <text evidence="7">The sequence shown here is derived from an EMBL/GenBank/DDBJ whole genome shotgun (WGS) entry which is preliminary data.</text>
</comment>
<feature type="domain" description="Alcohol dehydrogenase-like C-terminal" evidence="5">
    <location>
        <begin position="165"/>
        <end position="287"/>
    </location>
</feature>
<keyword evidence="1 4" id="KW-0479">Metal-binding</keyword>
<evidence type="ECO:0000313" key="8">
    <source>
        <dbReference type="Proteomes" id="UP000028545"/>
    </source>
</evidence>
<dbReference type="GO" id="GO:0033709">
    <property type="term" value="F:D-arabinitol dehydrogenase (NADP+) activity"/>
    <property type="evidence" value="ECO:0007669"/>
    <property type="project" value="UniProtKB-EC"/>
</dbReference>
<evidence type="ECO:0000313" key="7">
    <source>
        <dbReference type="EMBL" id="KEZ43215.1"/>
    </source>
</evidence>
<gene>
    <name evidence="7" type="ORF">SAPIO_CDS4891</name>
</gene>
<dbReference type="Gene3D" id="3.90.180.10">
    <property type="entry name" value="Medium-chain alcohol dehydrogenases, catalytic domain"/>
    <property type="match status" value="1"/>
</dbReference>
<keyword evidence="2 4" id="KW-0862">Zinc</keyword>
<dbReference type="SUPFAM" id="SSF51735">
    <property type="entry name" value="NAD(P)-binding Rossmann-fold domains"/>
    <property type="match status" value="1"/>
</dbReference>
<name>A0A084G7A3_PSEDA</name>
<dbReference type="PROSITE" id="PS00059">
    <property type="entry name" value="ADH_ZINC"/>
    <property type="match status" value="1"/>
</dbReference>
<dbReference type="CDD" id="cd08234">
    <property type="entry name" value="threonine_DH_like"/>
    <property type="match status" value="1"/>
</dbReference>
<dbReference type="AlphaFoldDB" id="A0A084G7A3"/>
<dbReference type="InterPro" id="IPR050129">
    <property type="entry name" value="Zn_alcohol_dh"/>
</dbReference>
<dbReference type="OrthoDB" id="256333at2759"/>
<dbReference type="InterPro" id="IPR036291">
    <property type="entry name" value="NAD(P)-bd_dom_sf"/>
</dbReference>
<dbReference type="HOGENOM" id="CLU_026673_11_0_1"/>
<evidence type="ECO:0000256" key="2">
    <source>
        <dbReference type="ARBA" id="ARBA00022833"/>
    </source>
</evidence>
<comment type="similarity">
    <text evidence="4">Belongs to the zinc-containing alcohol dehydrogenase family.</text>
</comment>
<dbReference type="KEGG" id="sapo:SAPIO_CDS4891"/>
<dbReference type="RefSeq" id="XP_016643014.1">
    <property type="nucleotide sequence ID" value="XM_016787339.1"/>
</dbReference>
<protein>
    <submittedName>
        <fullName evidence="7">D-arabinitol dehydrogenase (NADP(+))</fullName>
        <ecNumber evidence="7">1.1.1.287</ecNumber>
    </submittedName>
</protein>
<dbReference type="EC" id="1.1.1.287" evidence="7"/>
<evidence type="ECO:0000256" key="4">
    <source>
        <dbReference type="RuleBase" id="RU361277"/>
    </source>
</evidence>
<dbReference type="GeneID" id="27723963"/>
<dbReference type="Proteomes" id="UP000028545">
    <property type="component" value="Unassembled WGS sequence"/>
</dbReference>
<keyword evidence="3 7" id="KW-0560">Oxidoreductase</keyword>
<dbReference type="InterPro" id="IPR002328">
    <property type="entry name" value="ADH_Zn_CS"/>
</dbReference>
<dbReference type="InterPro" id="IPR011032">
    <property type="entry name" value="GroES-like_sf"/>
</dbReference>
<evidence type="ECO:0000256" key="3">
    <source>
        <dbReference type="ARBA" id="ARBA00023002"/>
    </source>
</evidence>
<dbReference type="VEuPathDB" id="FungiDB:SAPIO_CDS4891"/>
<dbReference type="GO" id="GO:0008270">
    <property type="term" value="F:zinc ion binding"/>
    <property type="evidence" value="ECO:0007669"/>
    <property type="project" value="InterPro"/>
</dbReference>
<dbReference type="OMA" id="MGLMMLE"/>
<proteinExistence type="inferred from homology"/>
<dbReference type="Pfam" id="PF00107">
    <property type="entry name" value="ADH_zinc_N"/>
    <property type="match status" value="1"/>
</dbReference>
<dbReference type="Pfam" id="PF08240">
    <property type="entry name" value="ADH_N"/>
    <property type="match status" value="1"/>
</dbReference>
<dbReference type="EMBL" id="JOWA01000095">
    <property type="protein sequence ID" value="KEZ43215.1"/>
    <property type="molecule type" value="Genomic_DNA"/>
</dbReference>
<dbReference type="PANTHER" id="PTHR43401:SF2">
    <property type="entry name" value="L-THREONINE 3-DEHYDROGENASE"/>
    <property type="match status" value="1"/>
</dbReference>
<dbReference type="InterPro" id="IPR013154">
    <property type="entry name" value="ADH-like_N"/>
</dbReference>
<evidence type="ECO:0000259" key="6">
    <source>
        <dbReference type="Pfam" id="PF08240"/>
    </source>
</evidence>
<feature type="domain" description="Alcohol dehydrogenase-like N-terminal" evidence="6">
    <location>
        <begin position="37"/>
        <end position="124"/>
    </location>
</feature>
<dbReference type="PANTHER" id="PTHR43401">
    <property type="entry name" value="L-THREONINE 3-DEHYDROGENASE"/>
    <property type="match status" value="1"/>
</dbReference>
<dbReference type="SUPFAM" id="SSF50129">
    <property type="entry name" value="GroES-like"/>
    <property type="match status" value="1"/>
</dbReference>
<comment type="cofactor">
    <cofactor evidence="4">
        <name>Zn(2+)</name>
        <dbReference type="ChEBI" id="CHEBI:29105"/>
    </cofactor>
</comment>
<accession>A0A084G7A3</accession>
<organism evidence="7 8">
    <name type="scientific">Pseudallescheria apiosperma</name>
    <name type="common">Scedosporium apiospermum</name>
    <dbReference type="NCBI Taxonomy" id="563466"/>
    <lineage>
        <taxon>Eukaryota</taxon>
        <taxon>Fungi</taxon>
        <taxon>Dikarya</taxon>
        <taxon>Ascomycota</taxon>
        <taxon>Pezizomycotina</taxon>
        <taxon>Sordariomycetes</taxon>
        <taxon>Hypocreomycetidae</taxon>
        <taxon>Microascales</taxon>
        <taxon>Microascaceae</taxon>
        <taxon>Scedosporium</taxon>
    </lineage>
</organism>
<sequence length="336" mass="36482">MEPHIPSVMKAIRYNRPADFELVDMPVPIPEPHEVLIKDGEFPAHMPVVTGHETSGEVVNIGHAVSGFQIGDRVTADSTQECGACRACQSGQILYCRDLQGRGTQLDGGFAEYCTFPASKLFHLTKLSWKDASLAEATACAIHGMDRIRPVMGVGSTVLQLGAGPTGLCLSQLLKLSGAVHVVLAAHEGPKMDLARALNVADEYIDISRTDPDHSWHQLAWLHPGGFDVVVEATGDVRILRRAIGFCAKGGTAVLYGVYPPDEEVVLTPSAIFLKELTIISSFSEMYCLPRAVRYLESGKVDVTGIVTHTFPLEKFGEALQVIRDKKCVKATIMME</sequence>
<keyword evidence="8" id="KW-1185">Reference proteome</keyword>
<evidence type="ECO:0000256" key="1">
    <source>
        <dbReference type="ARBA" id="ARBA00022723"/>
    </source>
</evidence>
<reference evidence="7 8" key="1">
    <citation type="journal article" date="2014" name="Genome Announc.">
        <title>Draft genome sequence of the pathogenic fungus Scedosporium apiospermum.</title>
        <authorList>
            <person name="Vandeputte P."/>
            <person name="Ghamrawi S."/>
            <person name="Rechenmann M."/>
            <person name="Iltis A."/>
            <person name="Giraud S."/>
            <person name="Fleury M."/>
            <person name="Thornton C."/>
            <person name="Delhaes L."/>
            <person name="Meyer W."/>
            <person name="Papon N."/>
            <person name="Bouchara J.P."/>
        </authorList>
    </citation>
    <scope>NUCLEOTIDE SEQUENCE [LARGE SCALE GENOMIC DNA]</scope>
    <source>
        <strain evidence="7 8">IHEM 14462</strain>
    </source>
</reference>
<evidence type="ECO:0000259" key="5">
    <source>
        <dbReference type="Pfam" id="PF00107"/>
    </source>
</evidence>